<dbReference type="EMBL" id="LR796267">
    <property type="protein sequence ID" value="CAB4132404.1"/>
    <property type="molecule type" value="Genomic_DNA"/>
</dbReference>
<name>A0A6J5LD11_9CAUD</name>
<evidence type="ECO:0000313" key="1">
    <source>
        <dbReference type="EMBL" id="CAB4132404.1"/>
    </source>
</evidence>
<sequence>MDINDITENDDGSATLQVTFSPKEVGYLLEKALVDMLRDYIKTTPSYVHNET</sequence>
<gene>
    <name evidence="1" type="ORF">UFOVP248_31</name>
</gene>
<organism evidence="1">
    <name type="scientific">uncultured Caudovirales phage</name>
    <dbReference type="NCBI Taxonomy" id="2100421"/>
    <lineage>
        <taxon>Viruses</taxon>
        <taxon>Duplodnaviria</taxon>
        <taxon>Heunggongvirae</taxon>
        <taxon>Uroviricota</taxon>
        <taxon>Caudoviricetes</taxon>
        <taxon>Peduoviridae</taxon>
        <taxon>Maltschvirus</taxon>
        <taxon>Maltschvirus maltsch</taxon>
    </lineage>
</organism>
<accession>A0A6J5LD11</accession>
<protein>
    <submittedName>
        <fullName evidence="1">Uncharacterized protein</fullName>
    </submittedName>
</protein>
<proteinExistence type="predicted"/>
<reference evidence="1" key="1">
    <citation type="submission" date="2020-04" db="EMBL/GenBank/DDBJ databases">
        <authorList>
            <person name="Chiriac C."/>
            <person name="Salcher M."/>
            <person name="Ghai R."/>
            <person name="Kavagutti S V."/>
        </authorList>
    </citation>
    <scope>NUCLEOTIDE SEQUENCE</scope>
</reference>